<dbReference type="InterPro" id="IPR036055">
    <property type="entry name" value="LDL_receptor-like_sf"/>
</dbReference>
<protein>
    <submittedName>
        <fullName evidence="6">Uncharacterized protein loaf</fullName>
    </submittedName>
</protein>
<evidence type="ECO:0000313" key="6">
    <source>
        <dbReference type="RefSeq" id="XP_011300411.1"/>
    </source>
</evidence>
<dbReference type="SUPFAM" id="SSF57424">
    <property type="entry name" value="LDL receptor-like module"/>
    <property type="match status" value="1"/>
</dbReference>
<evidence type="ECO:0000256" key="4">
    <source>
        <dbReference type="SAM" id="Phobius"/>
    </source>
</evidence>
<organism evidence="5 6">
    <name type="scientific">Fopius arisanus</name>
    <dbReference type="NCBI Taxonomy" id="64838"/>
    <lineage>
        <taxon>Eukaryota</taxon>
        <taxon>Metazoa</taxon>
        <taxon>Ecdysozoa</taxon>
        <taxon>Arthropoda</taxon>
        <taxon>Hexapoda</taxon>
        <taxon>Insecta</taxon>
        <taxon>Pterygota</taxon>
        <taxon>Neoptera</taxon>
        <taxon>Endopterygota</taxon>
        <taxon>Hymenoptera</taxon>
        <taxon>Apocrita</taxon>
        <taxon>Ichneumonoidea</taxon>
        <taxon>Braconidae</taxon>
        <taxon>Opiinae</taxon>
        <taxon>Fopius</taxon>
    </lineage>
</organism>
<dbReference type="RefSeq" id="XP_011300411.1">
    <property type="nucleotide sequence ID" value="XM_011302109.1"/>
</dbReference>
<comment type="caution">
    <text evidence="2">Lacks conserved residue(s) required for the propagation of feature annotation.</text>
</comment>
<dbReference type="Gene3D" id="4.10.400.10">
    <property type="entry name" value="Low-density Lipoprotein Receptor"/>
    <property type="match status" value="1"/>
</dbReference>
<dbReference type="CDD" id="cd00112">
    <property type="entry name" value="LDLa"/>
    <property type="match status" value="1"/>
</dbReference>
<feature type="region of interest" description="Disordered" evidence="3">
    <location>
        <begin position="291"/>
        <end position="372"/>
    </location>
</feature>
<feature type="transmembrane region" description="Helical" evidence="4">
    <location>
        <begin position="26"/>
        <end position="44"/>
    </location>
</feature>
<dbReference type="Proteomes" id="UP000694866">
    <property type="component" value="Unplaced"/>
</dbReference>
<keyword evidence="4" id="KW-1133">Transmembrane helix</keyword>
<dbReference type="InterPro" id="IPR023415">
    <property type="entry name" value="LDLR_class-A_CS"/>
</dbReference>
<evidence type="ECO:0000313" key="5">
    <source>
        <dbReference type="Proteomes" id="UP000694866"/>
    </source>
</evidence>
<keyword evidence="5" id="KW-1185">Reference proteome</keyword>
<dbReference type="SMART" id="SM00192">
    <property type="entry name" value="LDLa"/>
    <property type="match status" value="1"/>
</dbReference>
<accession>A0A9R1T0D2</accession>
<dbReference type="AlphaFoldDB" id="A0A9R1T0D2"/>
<dbReference type="SUPFAM" id="SSF49854">
    <property type="entry name" value="Spermadhesin, CUB domain"/>
    <property type="match status" value="1"/>
</dbReference>
<dbReference type="GeneID" id="105264907"/>
<proteinExistence type="predicted"/>
<dbReference type="PROSITE" id="PS01209">
    <property type="entry name" value="LDLRA_1"/>
    <property type="match status" value="1"/>
</dbReference>
<feature type="transmembrane region" description="Helical" evidence="4">
    <location>
        <begin position="228"/>
        <end position="252"/>
    </location>
</feature>
<keyword evidence="4" id="KW-0812">Transmembrane</keyword>
<gene>
    <name evidence="6" type="primary">loaf</name>
</gene>
<dbReference type="CTD" id="39325"/>
<keyword evidence="1" id="KW-1015">Disulfide bond</keyword>
<dbReference type="PANTHER" id="PTHR24652:SF69">
    <property type="entry name" value="CUB DOMAIN-CONTAINING PROTEIN"/>
    <property type="match status" value="1"/>
</dbReference>
<keyword evidence="4" id="KW-0472">Membrane</keyword>
<dbReference type="Pfam" id="PF00057">
    <property type="entry name" value="Ldl_recept_a"/>
    <property type="match status" value="1"/>
</dbReference>
<name>A0A9R1T0D2_9HYME</name>
<reference evidence="6" key="1">
    <citation type="submission" date="2025-08" db="UniProtKB">
        <authorList>
            <consortium name="RefSeq"/>
        </authorList>
    </citation>
    <scope>IDENTIFICATION</scope>
    <source>
        <strain evidence="6">USDA-PBARC FA_bdor</strain>
        <tissue evidence="6">Whole organism</tissue>
    </source>
</reference>
<evidence type="ECO:0000256" key="3">
    <source>
        <dbReference type="SAM" id="MobiDB-lite"/>
    </source>
</evidence>
<dbReference type="Gene3D" id="2.60.120.290">
    <property type="entry name" value="Spermadhesin, CUB domain"/>
    <property type="match status" value="1"/>
</dbReference>
<sequence>MSDTSWGSSLCARGVHRTRKRTGNTMIISVVVIFTLGSFCRSVAGEAGKQYKMGIICKNHFLRDLYRKIDGAVLLSQNERNLNCATTFQTHSILQRFMLRFDRLQLDCNDHLYIYDGAHAVSNYKADLSCQNTHLSVGAIYTRTNFVTLKYVTDGWGSETNGFQLVITAVKDERHTCKDFRCTMNMFCIDEDLVCDGVNHCGDGSDEVSSSVCANTEASTILGMQKTWFAVALVFGLLSTAALVTAGILCYCRRRGTTPRHSHNTHNAQMTHPPVSFPYARIKRCERRDANGHDNAQGLDGNTGPYQQHGPCGNGVRANGSNDTTTAGKLAAPCGPQARAQRGPGPPLLPGRVRSHGSDSDISSSQKDEWFV</sequence>
<evidence type="ECO:0000256" key="2">
    <source>
        <dbReference type="PROSITE-ProRule" id="PRU00124"/>
    </source>
</evidence>
<evidence type="ECO:0000256" key="1">
    <source>
        <dbReference type="ARBA" id="ARBA00023157"/>
    </source>
</evidence>
<dbReference type="InterPro" id="IPR002172">
    <property type="entry name" value="LDrepeatLR_classA_rpt"/>
</dbReference>
<dbReference type="PANTHER" id="PTHR24652">
    <property type="entry name" value="LOW-DENSITY LIPOPROTEIN RECEPTOR CLASS A DOMAIN-CONTAINING PROTEIN 2"/>
    <property type="match status" value="1"/>
</dbReference>
<dbReference type="InterPro" id="IPR035914">
    <property type="entry name" value="Sperma_CUB_dom_sf"/>
</dbReference>
<dbReference type="OrthoDB" id="6514358at2759"/>
<dbReference type="PROSITE" id="PS50068">
    <property type="entry name" value="LDLRA_2"/>
    <property type="match status" value="1"/>
</dbReference>
<dbReference type="InterPro" id="IPR042333">
    <property type="entry name" value="LRAD2/Mig-13-like"/>
</dbReference>
<dbReference type="KEGG" id="fas:105264907"/>